<dbReference type="PROSITE" id="PS50949">
    <property type="entry name" value="HTH_GNTR"/>
    <property type="match status" value="1"/>
</dbReference>
<proteinExistence type="predicted"/>
<dbReference type="GO" id="GO:0003677">
    <property type="term" value="F:DNA binding"/>
    <property type="evidence" value="ECO:0007669"/>
    <property type="project" value="UniProtKB-KW"/>
</dbReference>
<keyword evidence="3" id="KW-0804">Transcription</keyword>
<dbReference type="RefSeq" id="WP_016699719.1">
    <property type="nucleotide sequence ID" value="NZ_AUBJ02000001.1"/>
</dbReference>
<accession>A0ABT1JIR1</accession>
<dbReference type="InterPro" id="IPR008920">
    <property type="entry name" value="TF_FadR/GntR_C"/>
</dbReference>
<evidence type="ECO:0000256" key="4">
    <source>
        <dbReference type="SAM" id="MobiDB-lite"/>
    </source>
</evidence>
<dbReference type="Gene3D" id="1.20.120.530">
    <property type="entry name" value="GntR ligand-binding domain-like"/>
    <property type="match status" value="1"/>
</dbReference>
<dbReference type="SMART" id="SM00895">
    <property type="entry name" value="FCD"/>
    <property type="match status" value="1"/>
</dbReference>
<name>A0ABT1JIR1_ACTCY</name>
<dbReference type="Pfam" id="PF07729">
    <property type="entry name" value="FCD"/>
    <property type="match status" value="1"/>
</dbReference>
<feature type="domain" description="HTH gntR-type" evidence="5">
    <location>
        <begin position="20"/>
        <end position="88"/>
    </location>
</feature>
<keyword evidence="2 6" id="KW-0238">DNA-binding</keyword>
<dbReference type="InterPro" id="IPR000524">
    <property type="entry name" value="Tscrpt_reg_HTH_GntR"/>
</dbReference>
<evidence type="ECO:0000256" key="1">
    <source>
        <dbReference type="ARBA" id="ARBA00023015"/>
    </source>
</evidence>
<comment type="caution">
    <text evidence="6">The sequence shown here is derived from an EMBL/GenBank/DDBJ whole genome shotgun (WGS) entry which is preliminary data.</text>
</comment>
<reference evidence="6 7" key="1">
    <citation type="submission" date="2022-06" db="EMBL/GenBank/DDBJ databases">
        <title>Genomic Encyclopedia of Type Strains, Phase I: the one thousand microbial genomes (KMG-I) project.</title>
        <authorList>
            <person name="Kyrpides N."/>
        </authorList>
    </citation>
    <scope>NUCLEOTIDE SEQUENCE [LARGE SCALE GENOMIC DNA]</scope>
    <source>
        <strain evidence="6 7">DSM 43889</strain>
    </source>
</reference>
<evidence type="ECO:0000313" key="7">
    <source>
        <dbReference type="Proteomes" id="UP000791080"/>
    </source>
</evidence>
<dbReference type="InterPro" id="IPR011711">
    <property type="entry name" value="GntR_C"/>
</dbReference>
<dbReference type="InterPro" id="IPR036390">
    <property type="entry name" value="WH_DNA-bd_sf"/>
</dbReference>
<keyword evidence="1" id="KW-0805">Transcription regulation</keyword>
<dbReference type="PANTHER" id="PTHR43537">
    <property type="entry name" value="TRANSCRIPTIONAL REGULATOR, GNTR FAMILY"/>
    <property type="match status" value="1"/>
</dbReference>
<evidence type="ECO:0000256" key="2">
    <source>
        <dbReference type="ARBA" id="ARBA00023125"/>
    </source>
</evidence>
<feature type="region of interest" description="Disordered" evidence="4">
    <location>
        <begin position="222"/>
        <end position="251"/>
    </location>
</feature>
<dbReference type="SUPFAM" id="SSF48008">
    <property type="entry name" value="GntR ligand-binding domain-like"/>
    <property type="match status" value="1"/>
</dbReference>
<dbReference type="PANTHER" id="PTHR43537:SF5">
    <property type="entry name" value="UXU OPERON TRANSCRIPTIONAL REGULATOR"/>
    <property type="match status" value="1"/>
</dbReference>
<dbReference type="EMBL" id="AUBJ02000001">
    <property type="protein sequence ID" value="MCP2331646.1"/>
    <property type="molecule type" value="Genomic_DNA"/>
</dbReference>
<evidence type="ECO:0000313" key="6">
    <source>
        <dbReference type="EMBL" id="MCP2331646.1"/>
    </source>
</evidence>
<organism evidence="6 7">
    <name type="scientific">Actinoalloteichus caeruleus DSM 43889</name>
    <dbReference type="NCBI Taxonomy" id="1120930"/>
    <lineage>
        <taxon>Bacteria</taxon>
        <taxon>Bacillati</taxon>
        <taxon>Actinomycetota</taxon>
        <taxon>Actinomycetes</taxon>
        <taxon>Pseudonocardiales</taxon>
        <taxon>Pseudonocardiaceae</taxon>
        <taxon>Actinoalloteichus</taxon>
        <taxon>Actinoalloteichus cyanogriseus</taxon>
    </lineage>
</organism>
<evidence type="ECO:0000259" key="5">
    <source>
        <dbReference type="PROSITE" id="PS50949"/>
    </source>
</evidence>
<protein>
    <submittedName>
        <fullName evidence="6">DNA-binding transcriptional regulator, FadR family</fullName>
    </submittedName>
</protein>
<dbReference type="InterPro" id="IPR036388">
    <property type="entry name" value="WH-like_DNA-bd_sf"/>
</dbReference>
<dbReference type="Proteomes" id="UP000791080">
    <property type="component" value="Unassembled WGS sequence"/>
</dbReference>
<dbReference type="Gene3D" id="1.10.10.10">
    <property type="entry name" value="Winged helix-like DNA-binding domain superfamily/Winged helix DNA-binding domain"/>
    <property type="match status" value="1"/>
</dbReference>
<dbReference type="SUPFAM" id="SSF46785">
    <property type="entry name" value="Winged helix' DNA-binding domain"/>
    <property type="match status" value="1"/>
</dbReference>
<dbReference type="Pfam" id="PF00392">
    <property type="entry name" value="GntR"/>
    <property type="match status" value="1"/>
</dbReference>
<dbReference type="PRINTS" id="PR00035">
    <property type="entry name" value="HTHGNTR"/>
</dbReference>
<gene>
    <name evidence="6" type="ORF">G443_001916</name>
</gene>
<dbReference type="CDD" id="cd07377">
    <property type="entry name" value="WHTH_GntR"/>
    <property type="match status" value="1"/>
</dbReference>
<sequence length="251" mass="27415">MTPETTQPRFEELLRPVARESTVSEVAKRLLDQLAEGRLAPGTRLPSERVLAEALDVGRSTVRGALSALDILGIIEIKPGSGSYVRQTTSDLLPQTINWGLMLGQPRTHDLVEVRQFLEVITAQLAATRALDEDIDRLEKHLRRMEEAVDDVPTFVEADVAFHLETAEIARNSVLSDILHSVRSLLQVWVARAVRADGTTATTLAEHTAVFEAIRSRDPEAAGAAMRAHMDSASGRLRRSLVSPEAGAEAS</sequence>
<evidence type="ECO:0000256" key="3">
    <source>
        <dbReference type="ARBA" id="ARBA00023163"/>
    </source>
</evidence>
<dbReference type="SMART" id="SM00345">
    <property type="entry name" value="HTH_GNTR"/>
    <property type="match status" value="1"/>
</dbReference>
<keyword evidence="7" id="KW-1185">Reference proteome</keyword>